<sequence length="196" mass="22797">MVKLNKAFSLFDAYNRRDPTVFKIDGHVEPSTYFYTVKLYDWVKKLDPEASEALLLASRSQHIGRWEVPRSTYPEGRVGYLQWRSDLSKFHAQKAADILNIVGYDEDTIDRVQMIILKRKLKIDAEVQTMEDALCLVFLEFQYDELIAKHADEKIIHILRKTWNKMTDRGRKAALTLDFSEKGLFLLGKALDNSSH</sequence>
<evidence type="ECO:0000313" key="1">
    <source>
        <dbReference type="EMBL" id="MBD1424240.1"/>
    </source>
</evidence>
<dbReference type="PANTHER" id="PTHR41729">
    <property type="entry name" value="GLUTAMYL-TRNA SYNTHETASE"/>
    <property type="match status" value="1"/>
</dbReference>
<dbReference type="EMBL" id="JACNYK010000001">
    <property type="protein sequence ID" value="MBD1424240.1"/>
    <property type="molecule type" value="Genomic_DNA"/>
</dbReference>
<accession>A0ABR7XYV5</accession>
<gene>
    <name evidence="1" type="ORF">H8B17_01495</name>
</gene>
<reference evidence="1 2" key="1">
    <citation type="submission" date="2020-08" db="EMBL/GenBank/DDBJ databases">
        <title>Sphingobacterium sp. DN00404 isolated from aquaculture water.</title>
        <authorList>
            <person name="Zhang M."/>
        </authorList>
    </citation>
    <scope>NUCLEOTIDE SEQUENCE [LARGE SCALE GENOMIC DNA]</scope>
    <source>
        <strain evidence="1 2">KCTC 32294</strain>
    </source>
</reference>
<comment type="caution">
    <text evidence="1">The sequence shown here is derived from an EMBL/GenBank/DDBJ whole genome shotgun (WGS) entry which is preliminary data.</text>
</comment>
<evidence type="ECO:0000313" key="2">
    <source>
        <dbReference type="Proteomes" id="UP000606494"/>
    </source>
</evidence>
<keyword evidence="2" id="KW-1185">Reference proteome</keyword>
<dbReference type="InterPro" id="IPR025255">
    <property type="entry name" value="DUF4202"/>
</dbReference>
<organism evidence="1 2">
    <name type="scientific">Sphingobacterium arenae</name>
    <dbReference type="NCBI Taxonomy" id="1280598"/>
    <lineage>
        <taxon>Bacteria</taxon>
        <taxon>Pseudomonadati</taxon>
        <taxon>Bacteroidota</taxon>
        <taxon>Sphingobacteriia</taxon>
        <taxon>Sphingobacteriales</taxon>
        <taxon>Sphingobacteriaceae</taxon>
        <taxon>Sphingobacterium</taxon>
    </lineage>
</organism>
<proteinExistence type="predicted"/>
<protein>
    <submittedName>
        <fullName evidence="1">DUF4202 domain-containing protein</fullName>
    </submittedName>
</protein>
<dbReference type="Pfam" id="PF13875">
    <property type="entry name" value="DUF4202"/>
    <property type="match status" value="1"/>
</dbReference>
<name>A0ABR7XYV5_9SPHI</name>
<dbReference type="Proteomes" id="UP000606494">
    <property type="component" value="Unassembled WGS sequence"/>
</dbReference>
<dbReference type="PANTHER" id="PTHR41729:SF1">
    <property type="entry name" value="GLUTAMYL-TRNA SYNTHETASE"/>
    <property type="match status" value="1"/>
</dbReference>